<evidence type="ECO:0008006" key="4">
    <source>
        <dbReference type="Google" id="ProtNLM"/>
    </source>
</evidence>
<dbReference type="STRING" id="379097.SE23_01915"/>
<evidence type="ECO:0000256" key="1">
    <source>
        <dbReference type="SAM" id="SignalP"/>
    </source>
</evidence>
<name>A0A0A5I062_PHOS4</name>
<reference evidence="2 3" key="1">
    <citation type="submission" date="2014-10" db="EMBL/GenBank/DDBJ databases">
        <title>Genome sequencing of Vibrio sinaloensis T08.</title>
        <authorList>
            <person name="Chan K.-G."/>
            <person name="Mohamad N.I."/>
        </authorList>
    </citation>
    <scope>NUCLEOTIDE SEQUENCE [LARGE SCALE GENOMIC DNA]</scope>
    <source>
        <strain evidence="2 3">T08</strain>
    </source>
</reference>
<accession>A0A0A5I062</accession>
<dbReference type="PROSITE" id="PS51257">
    <property type="entry name" value="PROKAR_LIPOPROTEIN"/>
    <property type="match status" value="1"/>
</dbReference>
<dbReference type="OrthoDB" id="9944908at2"/>
<dbReference type="EMBL" id="JRWP01000008">
    <property type="protein sequence ID" value="KGY09161.1"/>
    <property type="molecule type" value="Genomic_DNA"/>
</dbReference>
<dbReference type="AlphaFoldDB" id="A0A0A5I062"/>
<proteinExistence type="predicted"/>
<sequence length="277" mass="29687">MKVKISLLTILVASVVGCANADTAEPVEMPSWLTVSNEGSNPHSWNNFGSLSFEASTSGVATQKYEIYKAPVGQVMSITGPDGQFHMIGTQQNELLKGVGLSGVLSHEECMAQIGEIGIAVQAQPSVVRFFLEQGRPQGPRTMTSAQDFSVNESANNAEIAIGEATTVEIEGESYPIGPMLELPAPWGASGTITPTKSIEFAFQYYSTTDGQKETVNISGQWSPEMGPMDKFNHEPMTKWLACVTPEVKAALVEQKVKLVGETLEIMTQAELANGAI</sequence>
<feature type="chain" id="PRO_5002022434" description="Lipoprotein" evidence="1">
    <location>
        <begin position="22"/>
        <end position="277"/>
    </location>
</feature>
<evidence type="ECO:0000313" key="2">
    <source>
        <dbReference type="EMBL" id="KGY09161.1"/>
    </source>
</evidence>
<dbReference type="RefSeq" id="WP_038189816.1">
    <property type="nucleotide sequence ID" value="NZ_JRWP01000008.1"/>
</dbReference>
<evidence type="ECO:0000313" key="3">
    <source>
        <dbReference type="Proteomes" id="UP000030451"/>
    </source>
</evidence>
<gene>
    <name evidence="2" type="ORF">NM06_07815</name>
</gene>
<keyword evidence="1" id="KW-0732">Signal</keyword>
<comment type="caution">
    <text evidence="2">The sequence shown here is derived from an EMBL/GenBank/DDBJ whole genome shotgun (WGS) entry which is preliminary data.</text>
</comment>
<protein>
    <recommendedName>
        <fullName evidence="4">Lipoprotein</fullName>
    </recommendedName>
</protein>
<feature type="signal peptide" evidence="1">
    <location>
        <begin position="1"/>
        <end position="21"/>
    </location>
</feature>
<dbReference type="Proteomes" id="UP000030451">
    <property type="component" value="Unassembled WGS sequence"/>
</dbReference>
<organism evidence="2 3">
    <name type="scientific">Photobacterium sp. (strain ATCC 43367)</name>
    <dbReference type="NCBI Taxonomy" id="379097"/>
    <lineage>
        <taxon>Bacteria</taxon>
        <taxon>Pseudomonadati</taxon>
        <taxon>Pseudomonadota</taxon>
        <taxon>Gammaproteobacteria</taxon>
        <taxon>Vibrionales</taxon>
        <taxon>Vibrionaceae</taxon>
        <taxon>Vibrio</taxon>
        <taxon>Vibrio oreintalis group</taxon>
    </lineage>
</organism>